<evidence type="ECO:0000313" key="2">
    <source>
        <dbReference type="Proteomes" id="UP000708208"/>
    </source>
</evidence>
<organism evidence="1 2">
    <name type="scientific">Allacma fusca</name>
    <dbReference type="NCBI Taxonomy" id="39272"/>
    <lineage>
        <taxon>Eukaryota</taxon>
        <taxon>Metazoa</taxon>
        <taxon>Ecdysozoa</taxon>
        <taxon>Arthropoda</taxon>
        <taxon>Hexapoda</taxon>
        <taxon>Collembola</taxon>
        <taxon>Symphypleona</taxon>
        <taxon>Sminthuridae</taxon>
        <taxon>Allacma</taxon>
    </lineage>
</organism>
<evidence type="ECO:0000313" key="1">
    <source>
        <dbReference type="EMBL" id="CAG7836058.1"/>
    </source>
</evidence>
<dbReference type="AlphaFoldDB" id="A0A8J2LI89"/>
<sequence length="56" mass="6085">IPIFPTSKNLVPISTSVPVFLFHGYNSKSYPKWSAFRALSSQPFSSFGTSGSNQSS</sequence>
<keyword evidence="2" id="KW-1185">Reference proteome</keyword>
<feature type="non-terminal residue" evidence="1">
    <location>
        <position position="1"/>
    </location>
</feature>
<comment type="caution">
    <text evidence="1">The sequence shown here is derived from an EMBL/GenBank/DDBJ whole genome shotgun (WGS) entry which is preliminary data.</text>
</comment>
<name>A0A8J2LI89_9HEXA</name>
<accession>A0A8J2LI89</accession>
<reference evidence="1" key="1">
    <citation type="submission" date="2021-06" db="EMBL/GenBank/DDBJ databases">
        <authorList>
            <person name="Hodson N. C."/>
            <person name="Mongue J. A."/>
            <person name="Jaron S. K."/>
        </authorList>
    </citation>
    <scope>NUCLEOTIDE SEQUENCE</scope>
</reference>
<dbReference type="Proteomes" id="UP000708208">
    <property type="component" value="Unassembled WGS sequence"/>
</dbReference>
<proteinExistence type="predicted"/>
<dbReference type="EMBL" id="CAJVCH010570862">
    <property type="protein sequence ID" value="CAG7836058.1"/>
    <property type="molecule type" value="Genomic_DNA"/>
</dbReference>
<gene>
    <name evidence="1" type="ORF">AFUS01_LOCUS45346</name>
</gene>
<protein>
    <submittedName>
        <fullName evidence="1">Uncharacterized protein</fullName>
    </submittedName>
</protein>